<name>A0A0H5RBM1_9EUKA</name>
<dbReference type="Pfam" id="PF00856">
    <property type="entry name" value="SET"/>
    <property type="match status" value="1"/>
</dbReference>
<dbReference type="PROSITE" id="PS50280">
    <property type="entry name" value="SET"/>
    <property type="match status" value="1"/>
</dbReference>
<dbReference type="InterPro" id="IPR001214">
    <property type="entry name" value="SET_dom"/>
</dbReference>
<dbReference type="SMART" id="SM00317">
    <property type="entry name" value="SET"/>
    <property type="match status" value="1"/>
</dbReference>
<proteinExistence type="predicted"/>
<feature type="non-terminal residue" evidence="2">
    <location>
        <position position="1"/>
    </location>
</feature>
<dbReference type="AlphaFoldDB" id="A0A0H5RBM1"/>
<dbReference type="CDD" id="cd20071">
    <property type="entry name" value="SET_SMYD"/>
    <property type="match status" value="1"/>
</dbReference>
<evidence type="ECO:0000313" key="2">
    <source>
        <dbReference type="EMBL" id="CRZ11423.1"/>
    </source>
</evidence>
<dbReference type="PANTHER" id="PTHR12197:SF251">
    <property type="entry name" value="EG:BACR7C10.4 PROTEIN"/>
    <property type="match status" value="1"/>
</dbReference>
<dbReference type="Gene3D" id="1.10.220.160">
    <property type="match status" value="1"/>
</dbReference>
<dbReference type="GO" id="GO:0005634">
    <property type="term" value="C:nucleus"/>
    <property type="evidence" value="ECO:0007669"/>
    <property type="project" value="TreeGrafter"/>
</dbReference>
<feature type="domain" description="SET" evidence="1">
    <location>
        <begin position="2"/>
        <end position="225"/>
    </location>
</feature>
<dbReference type="Gene3D" id="2.170.270.10">
    <property type="entry name" value="SET domain"/>
    <property type="match status" value="1"/>
</dbReference>
<reference evidence="2" key="1">
    <citation type="submission" date="2015-04" db="EMBL/GenBank/DDBJ databases">
        <title>The genome sequence of the plant pathogenic Rhizarian Plasmodiophora brassicae reveals insights in its biotrophic life cycle and the origin of chitin synthesis.</title>
        <authorList>
            <person name="Schwelm A."/>
            <person name="Fogelqvist J."/>
            <person name="Knaust A."/>
            <person name="Julke S."/>
            <person name="Lilja T."/>
            <person name="Dhandapani V."/>
            <person name="Bonilla-Rosso G."/>
            <person name="Karlsson M."/>
            <person name="Shevchenko A."/>
            <person name="Choi S.R."/>
            <person name="Kim H.G."/>
            <person name="Park J.Y."/>
            <person name="Lim Y.P."/>
            <person name="Ludwig-Muller J."/>
            <person name="Dixelius C."/>
        </authorList>
    </citation>
    <scope>NUCLEOTIDE SEQUENCE</scope>
    <source>
        <tissue evidence="2">Potato root galls</tissue>
    </source>
</reference>
<dbReference type="SUPFAM" id="SSF82199">
    <property type="entry name" value="SET domain"/>
    <property type="match status" value="1"/>
</dbReference>
<sequence>GTQMGLVAIRHANKVKGKGLFALSDFAKGQVIHRERPLAISLDVNGRRLCPNCARHHPSCDVCDEYIGSIRVHDWLKTIKWESSGRFPKMASQLLIDRVIRGNSDRIDYLSSLMFANLPEDRLIEHDWHTMLSVVEQHIKSEGYSLRDLFSLPSYRQILGILHLNCMMIGDPANPQAVALMRRLSFINHSCDPNVEIGQEFVDGYAEAIATRDISLNDELSISYVDPGLPFADRQQSLLWSYGFTCGCDLCLTQTRRECARDGD</sequence>
<accession>A0A0H5RBM1</accession>
<dbReference type="InterPro" id="IPR050869">
    <property type="entry name" value="H3K4_H4K5_MeTrfase"/>
</dbReference>
<evidence type="ECO:0000259" key="1">
    <source>
        <dbReference type="PROSITE" id="PS50280"/>
    </source>
</evidence>
<dbReference type="EMBL" id="HACM01010981">
    <property type="protein sequence ID" value="CRZ11423.1"/>
    <property type="molecule type" value="Transcribed_RNA"/>
</dbReference>
<dbReference type="InterPro" id="IPR046341">
    <property type="entry name" value="SET_dom_sf"/>
</dbReference>
<organism evidence="2">
    <name type="scientific">Spongospora subterranea</name>
    <dbReference type="NCBI Taxonomy" id="70186"/>
    <lineage>
        <taxon>Eukaryota</taxon>
        <taxon>Sar</taxon>
        <taxon>Rhizaria</taxon>
        <taxon>Endomyxa</taxon>
        <taxon>Phytomyxea</taxon>
        <taxon>Plasmodiophorida</taxon>
        <taxon>Plasmodiophoridae</taxon>
        <taxon>Spongospora</taxon>
    </lineage>
</organism>
<protein>
    <recommendedName>
        <fullName evidence="1">SET domain-containing protein</fullName>
    </recommendedName>
</protein>
<dbReference type="Gene3D" id="6.10.140.2220">
    <property type="match status" value="1"/>
</dbReference>
<dbReference type="PANTHER" id="PTHR12197">
    <property type="entry name" value="HISTONE-LYSINE N-METHYLTRANSFERASE SMYD"/>
    <property type="match status" value="1"/>
</dbReference>